<dbReference type="Proteomes" id="UP000598146">
    <property type="component" value="Unassembled WGS sequence"/>
</dbReference>
<evidence type="ECO:0000313" key="11">
    <source>
        <dbReference type="Proteomes" id="UP000598146"/>
    </source>
</evidence>
<dbReference type="RefSeq" id="WP_196412981.1">
    <property type="nucleotide sequence ID" value="NZ_JADQTO010000003.1"/>
</dbReference>
<evidence type="ECO:0000256" key="2">
    <source>
        <dbReference type="ARBA" id="ARBA00022448"/>
    </source>
</evidence>
<dbReference type="PROSITE" id="PS50850">
    <property type="entry name" value="MFS"/>
    <property type="match status" value="1"/>
</dbReference>
<feature type="transmembrane region" description="Helical" evidence="8">
    <location>
        <begin position="313"/>
        <end position="336"/>
    </location>
</feature>
<keyword evidence="11" id="KW-1185">Reference proteome</keyword>
<evidence type="ECO:0000259" key="9">
    <source>
        <dbReference type="PROSITE" id="PS50850"/>
    </source>
</evidence>
<proteinExistence type="predicted"/>
<dbReference type="PANTHER" id="PTHR42718">
    <property type="entry name" value="MAJOR FACILITATOR SUPERFAMILY MULTIDRUG TRANSPORTER MFSC"/>
    <property type="match status" value="1"/>
</dbReference>
<feature type="transmembrane region" description="Helical" evidence="8">
    <location>
        <begin position="450"/>
        <end position="474"/>
    </location>
</feature>
<evidence type="ECO:0000313" key="10">
    <source>
        <dbReference type="EMBL" id="MBG0561171.1"/>
    </source>
</evidence>
<dbReference type="InterPro" id="IPR020846">
    <property type="entry name" value="MFS_dom"/>
</dbReference>
<keyword evidence="2" id="KW-0813">Transport</keyword>
<feature type="domain" description="Major facilitator superfamily (MFS) profile" evidence="9">
    <location>
        <begin position="6"/>
        <end position="568"/>
    </location>
</feature>
<sequence length="578" mass="58629">MSVRRIGLTLALGGLMVVVDTTVTVVALPEIVAGLNTTLPAVQWVTTGYLLGIVAVIPLAGWTSTRFGARRVYLTALLVFTLFSVLAGLAWSAASLALFRVLQGLGGGLLNPVGQAIGLRAAPRDQRGRLMSLLVLPLLIGPAAGPLLGGWLVDTASWRWIFLINVPLGLAALLICARVLPADPLPSAQAAPKAPGRAAPEPSARAALERSSQALPGGSGRALPEPSNRAAHERSSQALPEGSGQLVSDDSSGVVSDRSGRAVSDRSGRAVSGRSDRVAPGAVPVDWAGLAQLSGGAVLVVLGGTLLDRPGGVSWPAAGLPAGLLVFGALLLAAFVRRARRVPDPLVDLRLLAYRPLRAGLAVLVCFGAAYFGSMSVLPLYVQGVRGDSAGLVGLLMLPSAVAVGVVAQVATRLVDKVPPRRIVLTGTTLALLGAAGLAATTVTEAGYPWIIAASVLLSAGSGATIMPTMTVALRDLANPETPRGTTLLALSQQLASALGGAAVAVILSGLITARVAGGVAEMLALNPAAREAQQSGLAAAVGGTYLFAVLLLALSVTIAARSLHPDRTPTPTPATYG</sequence>
<keyword evidence="4 8" id="KW-0812">Transmembrane</keyword>
<dbReference type="InterPro" id="IPR011701">
    <property type="entry name" value="MFS"/>
</dbReference>
<evidence type="ECO:0000256" key="1">
    <source>
        <dbReference type="ARBA" id="ARBA00004651"/>
    </source>
</evidence>
<keyword evidence="3" id="KW-1003">Cell membrane</keyword>
<accession>A0A931C510</accession>
<evidence type="ECO:0000256" key="7">
    <source>
        <dbReference type="SAM" id="MobiDB-lite"/>
    </source>
</evidence>
<keyword evidence="5 8" id="KW-1133">Transmembrane helix</keyword>
<comment type="subcellular location">
    <subcellularLocation>
        <location evidence="1">Cell membrane</location>
        <topology evidence="1">Multi-pass membrane protein</topology>
    </subcellularLocation>
</comment>
<protein>
    <submittedName>
        <fullName evidence="10">MFS transporter</fullName>
    </submittedName>
</protein>
<feature type="transmembrane region" description="Helical" evidence="8">
    <location>
        <begin position="158"/>
        <end position="180"/>
    </location>
</feature>
<evidence type="ECO:0000256" key="3">
    <source>
        <dbReference type="ARBA" id="ARBA00022475"/>
    </source>
</evidence>
<feature type="compositionally biased region" description="Basic and acidic residues" evidence="7">
    <location>
        <begin position="258"/>
        <end position="268"/>
    </location>
</feature>
<organism evidence="10 11">
    <name type="scientific">Actinoplanes aureus</name>
    <dbReference type="NCBI Taxonomy" id="2792083"/>
    <lineage>
        <taxon>Bacteria</taxon>
        <taxon>Bacillati</taxon>
        <taxon>Actinomycetota</taxon>
        <taxon>Actinomycetes</taxon>
        <taxon>Micromonosporales</taxon>
        <taxon>Micromonosporaceae</taxon>
        <taxon>Actinoplanes</taxon>
    </lineage>
</organism>
<evidence type="ECO:0000256" key="4">
    <source>
        <dbReference type="ARBA" id="ARBA00022692"/>
    </source>
</evidence>
<feature type="transmembrane region" description="Helical" evidence="8">
    <location>
        <begin position="495"/>
        <end position="518"/>
    </location>
</feature>
<dbReference type="InterPro" id="IPR036259">
    <property type="entry name" value="MFS_trans_sf"/>
</dbReference>
<dbReference type="AlphaFoldDB" id="A0A931C510"/>
<feature type="transmembrane region" description="Helical" evidence="8">
    <location>
        <begin position="357"/>
        <end position="378"/>
    </location>
</feature>
<dbReference type="SUPFAM" id="SSF103473">
    <property type="entry name" value="MFS general substrate transporter"/>
    <property type="match status" value="2"/>
</dbReference>
<feature type="compositionally biased region" description="Low complexity" evidence="7">
    <location>
        <begin position="247"/>
        <end position="257"/>
    </location>
</feature>
<feature type="transmembrane region" description="Helical" evidence="8">
    <location>
        <begin position="72"/>
        <end position="91"/>
    </location>
</feature>
<dbReference type="EMBL" id="JADQTO010000003">
    <property type="protein sequence ID" value="MBG0561171.1"/>
    <property type="molecule type" value="Genomic_DNA"/>
</dbReference>
<dbReference type="Pfam" id="PF07690">
    <property type="entry name" value="MFS_1"/>
    <property type="match status" value="2"/>
</dbReference>
<name>A0A931C510_9ACTN</name>
<dbReference type="Gene3D" id="1.20.1720.10">
    <property type="entry name" value="Multidrug resistance protein D"/>
    <property type="match status" value="1"/>
</dbReference>
<feature type="transmembrane region" description="Helical" evidence="8">
    <location>
        <begin position="43"/>
        <end position="60"/>
    </location>
</feature>
<feature type="region of interest" description="Disordered" evidence="7">
    <location>
        <begin position="187"/>
        <end position="277"/>
    </location>
</feature>
<dbReference type="GO" id="GO:0005886">
    <property type="term" value="C:plasma membrane"/>
    <property type="evidence" value="ECO:0007669"/>
    <property type="project" value="UniProtKB-SubCell"/>
</dbReference>
<feature type="transmembrane region" description="Helical" evidence="8">
    <location>
        <begin position="423"/>
        <end position="444"/>
    </location>
</feature>
<evidence type="ECO:0000256" key="8">
    <source>
        <dbReference type="SAM" id="Phobius"/>
    </source>
</evidence>
<gene>
    <name evidence="10" type="ORF">I4J89_06810</name>
</gene>
<dbReference type="GO" id="GO:0022857">
    <property type="term" value="F:transmembrane transporter activity"/>
    <property type="evidence" value="ECO:0007669"/>
    <property type="project" value="InterPro"/>
</dbReference>
<evidence type="ECO:0000256" key="6">
    <source>
        <dbReference type="ARBA" id="ARBA00023136"/>
    </source>
</evidence>
<feature type="compositionally biased region" description="Low complexity" evidence="7">
    <location>
        <begin position="188"/>
        <end position="202"/>
    </location>
</feature>
<reference evidence="10" key="1">
    <citation type="submission" date="2020-11" db="EMBL/GenBank/DDBJ databases">
        <title>Isolation and identification of active actinomycetes.</title>
        <authorList>
            <person name="Sun X."/>
        </authorList>
    </citation>
    <scope>NUCLEOTIDE SEQUENCE</scope>
    <source>
        <strain evidence="10">NEAU-A11</strain>
    </source>
</reference>
<feature type="transmembrane region" description="Helical" evidence="8">
    <location>
        <begin position="538"/>
        <end position="561"/>
    </location>
</feature>
<feature type="transmembrane region" description="Helical" evidence="8">
    <location>
        <begin position="390"/>
        <end position="411"/>
    </location>
</feature>
<comment type="caution">
    <text evidence="10">The sequence shown here is derived from an EMBL/GenBank/DDBJ whole genome shotgun (WGS) entry which is preliminary data.</text>
</comment>
<keyword evidence="6 8" id="KW-0472">Membrane</keyword>
<dbReference type="Gene3D" id="1.20.1250.20">
    <property type="entry name" value="MFS general substrate transporter like domains"/>
    <property type="match status" value="1"/>
</dbReference>
<feature type="transmembrane region" description="Helical" evidence="8">
    <location>
        <begin position="130"/>
        <end position="152"/>
    </location>
</feature>
<evidence type="ECO:0000256" key="5">
    <source>
        <dbReference type="ARBA" id="ARBA00022989"/>
    </source>
</evidence>
<dbReference type="PANTHER" id="PTHR42718:SF46">
    <property type="entry name" value="BLR6921 PROTEIN"/>
    <property type="match status" value="1"/>
</dbReference>